<proteinExistence type="predicted"/>
<organism evidence="1">
    <name type="scientific">viral metagenome</name>
    <dbReference type="NCBI Taxonomy" id="1070528"/>
    <lineage>
        <taxon>unclassified sequences</taxon>
        <taxon>metagenomes</taxon>
        <taxon>organismal metagenomes</taxon>
    </lineage>
</organism>
<name>A0A2V0RM50_9ZZZZ</name>
<sequence>MNGNIRNEEQSQNLCDGMIVANTFRSAQLRSFVSAIVGMKCVRMHPLELEPRAKFFKIEESRNLACHILNVGPSPVRDYFIALTYEFDMFGKAHPGMYCLSVRCRNKMVAHMFNPVTTDQFVKYVRNEIGMVGEFDFVIRQGSAYSVRYGQVKPHLPPRVPILFYAQSAVLSDMYMIYMMMRYNYYQYPIAGQPLEGIEDVV</sequence>
<accession>A0A2V0RM50</accession>
<comment type="caution">
    <text evidence="1">The sequence shown here is derived from an EMBL/GenBank/DDBJ whole genome shotgun (WGS) entry which is preliminary data.</text>
</comment>
<reference evidence="1" key="1">
    <citation type="submission" date="2017-04" db="EMBL/GenBank/DDBJ databases">
        <title>Unveiling RNA virosphere associated with marine microorganisms.</title>
        <authorList>
            <person name="Urayama S."/>
            <person name="Takaki Y."/>
            <person name="Nishi S."/>
            <person name="Yoshida Y."/>
            <person name="Deguchi S."/>
            <person name="Takai K."/>
            <person name="Nunoura T."/>
        </authorList>
    </citation>
    <scope>NUCLEOTIDE SEQUENCE</scope>
</reference>
<dbReference type="AlphaFoldDB" id="A0A2V0RM50"/>
<dbReference type="EMBL" id="BDQA01000521">
    <property type="protein sequence ID" value="GBH22000.1"/>
    <property type="molecule type" value="Genomic_RNA"/>
</dbReference>
<evidence type="ECO:0000313" key="1">
    <source>
        <dbReference type="EMBL" id="GBH22000.1"/>
    </source>
</evidence>
<protein>
    <submittedName>
        <fullName evidence="1">Uncharacterized protein</fullName>
    </submittedName>
</protein>